<evidence type="ECO:0000256" key="2">
    <source>
        <dbReference type="SAM" id="SignalP"/>
    </source>
</evidence>
<dbReference type="InterPro" id="IPR011055">
    <property type="entry name" value="Dup_hybrid_motif"/>
</dbReference>
<feature type="compositionally biased region" description="Low complexity" evidence="1">
    <location>
        <begin position="237"/>
        <end position="268"/>
    </location>
</feature>
<dbReference type="CDD" id="cd12797">
    <property type="entry name" value="M23_peptidase"/>
    <property type="match status" value="1"/>
</dbReference>
<keyword evidence="5" id="KW-1185">Reference proteome</keyword>
<dbReference type="InterPro" id="IPR036779">
    <property type="entry name" value="LysM_dom_sf"/>
</dbReference>
<organism evidence="4 5">
    <name type="scientific">Paracoccus aerius</name>
    <dbReference type="NCBI Taxonomy" id="1915382"/>
    <lineage>
        <taxon>Bacteria</taxon>
        <taxon>Pseudomonadati</taxon>
        <taxon>Pseudomonadota</taxon>
        <taxon>Alphaproteobacteria</taxon>
        <taxon>Rhodobacterales</taxon>
        <taxon>Paracoccaceae</taxon>
        <taxon>Paracoccus</taxon>
    </lineage>
</organism>
<dbReference type="SMART" id="SM00257">
    <property type="entry name" value="LysM"/>
    <property type="match status" value="2"/>
</dbReference>
<dbReference type="Gene3D" id="2.70.70.10">
    <property type="entry name" value="Glucose Permease (Domain IIA)"/>
    <property type="match status" value="1"/>
</dbReference>
<feature type="compositionally biased region" description="Low complexity" evidence="1">
    <location>
        <begin position="219"/>
        <end position="229"/>
    </location>
</feature>
<dbReference type="EMBL" id="JAESHT010000002">
    <property type="protein sequence ID" value="MBL3672423.1"/>
    <property type="molecule type" value="Genomic_DNA"/>
</dbReference>
<feature type="compositionally biased region" description="Low complexity" evidence="1">
    <location>
        <begin position="149"/>
        <end position="163"/>
    </location>
</feature>
<feature type="signal peptide" evidence="2">
    <location>
        <begin position="1"/>
        <end position="25"/>
    </location>
</feature>
<sequence>MSRTTKRLASMGAAALLLASCGATGFDPDLRGWMPGALSTADAAARAAPRPQPDSRGVITFPNYQVAVARSGDTVGSVAARLGIDAARLAQHNALPANAPLAAGQTLVLSQRVAVGTGLPGSATSPGAVVDPFAGQAGRPAAPAPAPAAPQASAPAASPANPAQHVVASGETAWSIARKYDVTVQDLAAWNGLPQSMTLRVGQRLIVPVKGQKAPSAVAVTTAPGTGSPTPRPPSAAQPLPAEDTAPAAEPGPAAPATDLGATRTAASAGGRFQMPVSGSIIRVYEKGKNDGIDISATAGTAVKAAGSGTVAAVTQDTAGTPIVVVRHDGNLMTVYTGLDGLDVAKGDRVSGGQSIGTAGRGGFVHFEVRQGFDSVDPEKYIN</sequence>
<evidence type="ECO:0000313" key="5">
    <source>
        <dbReference type="Proteomes" id="UP000644749"/>
    </source>
</evidence>
<dbReference type="SUPFAM" id="SSF54106">
    <property type="entry name" value="LysM domain"/>
    <property type="match status" value="1"/>
</dbReference>
<comment type="caution">
    <text evidence="4">The sequence shown here is derived from an EMBL/GenBank/DDBJ whole genome shotgun (WGS) entry which is preliminary data.</text>
</comment>
<protein>
    <submittedName>
        <fullName evidence="4">LysM peptidoglycan-binding domain-containing protein</fullName>
    </submittedName>
</protein>
<dbReference type="PROSITE" id="PS51257">
    <property type="entry name" value="PROKAR_LIPOPROTEIN"/>
    <property type="match status" value="1"/>
</dbReference>
<dbReference type="Pfam" id="PF01551">
    <property type="entry name" value="Peptidase_M23"/>
    <property type="match status" value="1"/>
</dbReference>
<evidence type="ECO:0000256" key="1">
    <source>
        <dbReference type="SAM" id="MobiDB-lite"/>
    </source>
</evidence>
<dbReference type="PANTHER" id="PTHR21666:SF270">
    <property type="entry name" value="MUREIN HYDROLASE ACTIVATOR ENVC"/>
    <property type="match status" value="1"/>
</dbReference>
<dbReference type="SUPFAM" id="SSF51261">
    <property type="entry name" value="Duplicated hybrid motif"/>
    <property type="match status" value="1"/>
</dbReference>
<keyword evidence="2" id="KW-0732">Signal</keyword>
<feature type="region of interest" description="Disordered" evidence="1">
    <location>
        <begin position="219"/>
        <end position="268"/>
    </location>
</feature>
<dbReference type="InterPro" id="IPR050570">
    <property type="entry name" value="Cell_wall_metabolism_enzyme"/>
</dbReference>
<dbReference type="CDD" id="cd00118">
    <property type="entry name" value="LysM"/>
    <property type="match status" value="1"/>
</dbReference>
<dbReference type="InterPro" id="IPR018392">
    <property type="entry name" value="LysM"/>
</dbReference>
<dbReference type="PANTHER" id="PTHR21666">
    <property type="entry name" value="PEPTIDASE-RELATED"/>
    <property type="match status" value="1"/>
</dbReference>
<proteinExistence type="predicted"/>
<dbReference type="Gene3D" id="3.10.350.10">
    <property type="entry name" value="LysM domain"/>
    <property type="match status" value="2"/>
</dbReference>
<reference evidence="4 5" key="1">
    <citation type="submission" date="2021-01" db="EMBL/GenBank/DDBJ databases">
        <title>011410 draft genome.</title>
        <authorList>
            <person name="Lang L."/>
        </authorList>
    </citation>
    <scope>NUCLEOTIDE SEQUENCE [LARGE SCALE GENOMIC DNA]</scope>
    <source>
        <strain evidence="4 5">KCTC 42845</strain>
    </source>
</reference>
<evidence type="ECO:0000313" key="4">
    <source>
        <dbReference type="EMBL" id="MBL3672423.1"/>
    </source>
</evidence>
<name>A0ABS1S145_9RHOB</name>
<dbReference type="Pfam" id="PF01476">
    <property type="entry name" value="LysM"/>
    <property type="match status" value="2"/>
</dbReference>
<dbReference type="InterPro" id="IPR016047">
    <property type="entry name" value="M23ase_b-sheet_dom"/>
</dbReference>
<dbReference type="Proteomes" id="UP000644749">
    <property type="component" value="Unassembled WGS sequence"/>
</dbReference>
<dbReference type="RefSeq" id="WP_191307274.1">
    <property type="nucleotide sequence ID" value="NZ_BNCL01000001.1"/>
</dbReference>
<dbReference type="PROSITE" id="PS51782">
    <property type="entry name" value="LYSM"/>
    <property type="match status" value="2"/>
</dbReference>
<feature type="chain" id="PRO_5046070712" evidence="2">
    <location>
        <begin position="26"/>
        <end position="383"/>
    </location>
</feature>
<accession>A0ABS1S145</accession>
<gene>
    <name evidence="4" type="ORF">JL111_02905</name>
</gene>
<feature type="domain" description="LysM" evidence="3">
    <location>
        <begin position="65"/>
        <end position="109"/>
    </location>
</feature>
<evidence type="ECO:0000259" key="3">
    <source>
        <dbReference type="PROSITE" id="PS51782"/>
    </source>
</evidence>
<feature type="domain" description="LysM" evidence="3">
    <location>
        <begin position="163"/>
        <end position="207"/>
    </location>
</feature>
<feature type="region of interest" description="Disordered" evidence="1">
    <location>
        <begin position="124"/>
        <end position="164"/>
    </location>
</feature>